<reference evidence="2 3" key="1">
    <citation type="journal article" date="2016" name="Nat. Commun.">
        <title>Thousands of microbial genomes shed light on interconnected biogeochemical processes in an aquifer system.</title>
        <authorList>
            <person name="Anantharaman K."/>
            <person name="Brown C.T."/>
            <person name="Hug L.A."/>
            <person name="Sharon I."/>
            <person name="Castelle C.J."/>
            <person name="Probst A.J."/>
            <person name="Thomas B.C."/>
            <person name="Singh A."/>
            <person name="Wilkins M.J."/>
            <person name="Karaoz U."/>
            <person name="Brodie E.L."/>
            <person name="Williams K.H."/>
            <person name="Hubbard S.S."/>
            <person name="Banfield J.F."/>
        </authorList>
    </citation>
    <scope>NUCLEOTIDE SEQUENCE [LARGE SCALE GENOMIC DNA]</scope>
</reference>
<evidence type="ECO:0000313" key="2">
    <source>
        <dbReference type="EMBL" id="OGM70951.1"/>
    </source>
</evidence>
<dbReference type="PANTHER" id="PTHR12277">
    <property type="entry name" value="ALPHA/BETA HYDROLASE DOMAIN-CONTAINING PROTEIN"/>
    <property type="match status" value="1"/>
</dbReference>
<dbReference type="STRING" id="1802525.A2975_01610"/>
<accession>A0A1F8C3T0</accession>
<dbReference type="EMBL" id="MGHL01000001">
    <property type="protein sequence ID" value="OGM70951.1"/>
    <property type="molecule type" value="Genomic_DNA"/>
</dbReference>
<organism evidence="2 3">
    <name type="scientific">Candidatus Woesebacteria bacterium RIFCSPLOWO2_01_FULL_44_14</name>
    <dbReference type="NCBI Taxonomy" id="1802525"/>
    <lineage>
        <taxon>Bacteria</taxon>
        <taxon>Candidatus Woeseibacteriota</taxon>
    </lineage>
</organism>
<dbReference type="SUPFAM" id="SSF53474">
    <property type="entry name" value="alpha/beta-Hydrolases"/>
    <property type="match status" value="1"/>
</dbReference>
<dbReference type="Proteomes" id="UP000178429">
    <property type="component" value="Unassembled WGS sequence"/>
</dbReference>
<comment type="caution">
    <text evidence="2">The sequence shown here is derived from an EMBL/GenBank/DDBJ whole genome shotgun (WGS) entry which is preliminary data.</text>
</comment>
<name>A0A1F8C3T0_9BACT</name>
<evidence type="ECO:0000259" key="1">
    <source>
        <dbReference type="Pfam" id="PF03959"/>
    </source>
</evidence>
<dbReference type="InterPro" id="IPR005645">
    <property type="entry name" value="FSH-like_dom"/>
</dbReference>
<dbReference type="InterPro" id="IPR029058">
    <property type="entry name" value="AB_hydrolase_fold"/>
</dbReference>
<feature type="domain" description="Serine hydrolase" evidence="1">
    <location>
        <begin position="85"/>
        <end position="225"/>
    </location>
</feature>
<dbReference type="AlphaFoldDB" id="A0A1F8C3T0"/>
<dbReference type="PANTHER" id="PTHR12277:SF81">
    <property type="entry name" value="PROTEIN ABHD13"/>
    <property type="match status" value="1"/>
</dbReference>
<dbReference type="Pfam" id="PF03959">
    <property type="entry name" value="FSH1"/>
    <property type="match status" value="1"/>
</dbReference>
<proteinExistence type="predicted"/>
<evidence type="ECO:0000313" key="3">
    <source>
        <dbReference type="Proteomes" id="UP000178429"/>
    </source>
</evidence>
<gene>
    <name evidence="2" type="ORF">A2975_01610</name>
</gene>
<sequence length="256" mass="28475">MKIKIPQISLLSGNKIPKLGLGTWGIGGGPTKDHNNDDKGQNVIIIPGFTSATDNISFKSLGEELSAKGFNVIKIAWPYLPEDLGKYNFTNTINYSSEVISKLENKGFVLLGFSMGGVIATKLATLFPTKKLGLIVSPYQAGSEDDLSGKYKEWKASGFRIANSTKYGELKVPFSFIEDARKYNALEMISKVDCPKLFIVAEKDTKVSNNASRKLYNAAKEPKEWCQIPKMEHKYQYQSQEMIDKVNAKIIKFINS</sequence>
<protein>
    <recommendedName>
        <fullName evidence="1">Serine hydrolase domain-containing protein</fullName>
    </recommendedName>
</protein>
<dbReference type="Gene3D" id="3.40.50.1820">
    <property type="entry name" value="alpha/beta hydrolase"/>
    <property type="match status" value="1"/>
</dbReference>